<sequence length="329" mass="35881">MEPNKQPTPWVDLAAHLSFNARSDRADKMSAFAPTDQIPDVVDDDIPAQPGTASSKPLTTSFQQVKGQHQSTICQHPDQFPPSQRPSPSPYPHSPLNLASFPSLGPEPPGRQSSQLHYPPSPFNLVSFPSLSQTPQGSAMSPPNVPPSPQYIGPRIPPVSTVPISNWKTAVSCFTSPNHNPANTAELRARIEDLYTKTSISLHTHTLKTPTSEIPTGSWTIAFAPSILSSGGWVITFAAPMASEMVWFFRPAKTGLEEEVMQILDEMVKEGKLKKEESMEVGGGRHKMFHAMIAQALFVAQAGMDFDWRSAEFASVIDESGVDKDIQLT</sequence>
<gene>
    <name evidence="2" type="ORF">BCR34DRAFT_584403</name>
</gene>
<dbReference type="AlphaFoldDB" id="A0A1Y2A1Y7"/>
<name>A0A1Y2A1Y7_9PLEO</name>
<accession>A0A1Y2A1Y7</accession>
<comment type="caution">
    <text evidence="2">The sequence shown here is derived from an EMBL/GenBank/DDBJ whole genome shotgun (WGS) entry which is preliminary data.</text>
</comment>
<dbReference type="EMBL" id="MCFA01000018">
    <property type="protein sequence ID" value="ORY16464.1"/>
    <property type="molecule type" value="Genomic_DNA"/>
</dbReference>
<keyword evidence="3" id="KW-1185">Reference proteome</keyword>
<evidence type="ECO:0000256" key="1">
    <source>
        <dbReference type="SAM" id="MobiDB-lite"/>
    </source>
</evidence>
<dbReference type="Proteomes" id="UP000193144">
    <property type="component" value="Unassembled WGS sequence"/>
</dbReference>
<feature type="compositionally biased region" description="Pro residues" evidence="1">
    <location>
        <begin position="79"/>
        <end position="93"/>
    </location>
</feature>
<feature type="compositionally biased region" description="Polar residues" evidence="1">
    <location>
        <begin position="127"/>
        <end position="141"/>
    </location>
</feature>
<protein>
    <submittedName>
        <fullName evidence="2">Uncharacterized protein</fullName>
    </submittedName>
</protein>
<feature type="region of interest" description="Disordered" evidence="1">
    <location>
        <begin position="28"/>
        <end position="146"/>
    </location>
</feature>
<feature type="compositionally biased region" description="Polar residues" evidence="1">
    <location>
        <begin position="51"/>
        <end position="74"/>
    </location>
</feature>
<evidence type="ECO:0000313" key="3">
    <source>
        <dbReference type="Proteomes" id="UP000193144"/>
    </source>
</evidence>
<organism evidence="2 3">
    <name type="scientific">Clohesyomyces aquaticus</name>
    <dbReference type="NCBI Taxonomy" id="1231657"/>
    <lineage>
        <taxon>Eukaryota</taxon>
        <taxon>Fungi</taxon>
        <taxon>Dikarya</taxon>
        <taxon>Ascomycota</taxon>
        <taxon>Pezizomycotina</taxon>
        <taxon>Dothideomycetes</taxon>
        <taxon>Pleosporomycetidae</taxon>
        <taxon>Pleosporales</taxon>
        <taxon>Lindgomycetaceae</taxon>
        <taxon>Clohesyomyces</taxon>
    </lineage>
</organism>
<dbReference type="OrthoDB" id="3801019at2759"/>
<evidence type="ECO:0000313" key="2">
    <source>
        <dbReference type="EMBL" id="ORY16464.1"/>
    </source>
</evidence>
<proteinExistence type="predicted"/>
<reference evidence="2 3" key="1">
    <citation type="submission" date="2016-07" db="EMBL/GenBank/DDBJ databases">
        <title>Pervasive Adenine N6-methylation of Active Genes in Fungi.</title>
        <authorList>
            <consortium name="DOE Joint Genome Institute"/>
            <person name="Mondo S.J."/>
            <person name="Dannebaum R.O."/>
            <person name="Kuo R.C."/>
            <person name="Labutti K."/>
            <person name="Haridas S."/>
            <person name="Kuo A."/>
            <person name="Salamov A."/>
            <person name="Ahrendt S.R."/>
            <person name="Lipzen A."/>
            <person name="Sullivan W."/>
            <person name="Andreopoulos W.B."/>
            <person name="Clum A."/>
            <person name="Lindquist E."/>
            <person name="Daum C."/>
            <person name="Ramamoorthy G.K."/>
            <person name="Gryganskyi A."/>
            <person name="Culley D."/>
            <person name="Magnuson J.K."/>
            <person name="James T.Y."/>
            <person name="O'Malley M.A."/>
            <person name="Stajich J.E."/>
            <person name="Spatafora J.W."/>
            <person name="Visel A."/>
            <person name="Grigoriev I.V."/>
        </authorList>
    </citation>
    <scope>NUCLEOTIDE SEQUENCE [LARGE SCALE GENOMIC DNA]</scope>
    <source>
        <strain evidence="2 3">CBS 115471</strain>
    </source>
</reference>